<accession>A0A2R7Y7Y4</accession>
<evidence type="ECO:0000259" key="1">
    <source>
        <dbReference type="Pfam" id="PF00294"/>
    </source>
</evidence>
<organism evidence="2 3">
    <name type="scientific">Zestosphaera tikiterensis</name>
    <dbReference type="NCBI Taxonomy" id="1973259"/>
    <lineage>
        <taxon>Archaea</taxon>
        <taxon>Thermoproteota</taxon>
        <taxon>Thermoprotei</taxon>
        <taxon>Desulfurococcales</taxon>
        <taxon>Desulfurococcaceae</taxon>
        <taxon>Zestosphaera</taxon>
    </lineage>
</organism>
<evidence type="ECO:0000313" key="2">
    <source>
        <dbReference type="EMBL" id="PUA33638.1"/>
    </source>
</evidence>
<dbReference type="SUPFAM" id="SSF53613">
    <property type="entry name" value="Ribokinase-like"/>
    <property type="match status" value="1"/>
</dbReference>
<dbReference type="InterPro" id="IPR011611">
    <property type="entry name" value="PfkB_dom"/>
</dbReference>
<dbReference type="EMBL" id="NBVN01000002">
    <property type="protein sequence ID" value="PUA33638.1"/>
    <property type="molecule type" value="Genomic_DNA"/>
</dbReference>
<sequence>MRALIVGSATIDDFGNTFRVGGSVYYGGKALTMLPNVEVHVLTPIDKLYGKVILGTFEVEGINVHSLECESLPVFTIRFGRASGLKSRGCVIDVKEVVNVVNHLNPEILILAPVFKELSVEHVSYLLSVVKESVKVASVDIQGLVREIDNSGISCLWREKIFEVVNKANLTHGNLREFCFTNNTATILRTLQASIMKSSEASVAVTMDGKGLFLITRDGSYEVPALKVDTVDEVGAGDVFTAVSTYYLALNDAPLTASIKGSIAAALKVSKPYGRWFTEDEINSYVTKFRDLKKFEVFSV</sequence>
<name>A0A2R7Y7Y4_9CREN</name>
<protein>
    <recommendedName>
        <fullName evidence="1">Carbohydrate kinase PfkB domain-containing protein</fullName>
    </recommendedName>
</protein>
<dbReference type="Proteomes" id="UP000244093">
    <property type="component" value="Unassembled WGS sequence"/>
</dbReference>
<proteinExistence type="predicted"/>
<reference evidence="2 3" key="1">
    <citation type="journal article" date="2018" name="Syst. Appl. Microbiol.">
        <title>A new symbiotic nanoarchaeote (Candidatus Nanoclepta minutus) and its host (Zestosphaera tikiterensis gen. nov., sp. nov.) from a New Zealand hot spring.</title>
        <authorList>
            <person name="St John E."/>
            <person name="Liu Y."/>
            <person name="Podar M."/>
            <person name="Stott M.B."/>
            <person name="Meneghin J."/>
            <person name="Chen Z."/>
            <person name="Lagutin K."/>
            <person name="Mitchell K."/>
            <person name="Reysenbach A.L."/>
        </authorList>
    </citation>
    <scope>NUCLEOTIDE SEQUENCE [LARGE SCALE GENOMIC DNA]</scope>
    <source>
        <strain evidence="2">NZ3</strain>
    </source>
</reference>
<feature type="domain" description="Carbohydrate kinase PfkB" evidence="1">
    <location>
        <begin position="153"/>
        <end position="273"/>
    </location>
</feature>
<dbReference type="AlphaFoldDB" id="A0A2R7Y7Y4"/>
<dbReference type="Pfam" id="PF00294">
    <property type="entry name" value="PfkB"/>
    <property type="match status" value="1"/>
</dbReference>
<dbReference type="Gene3D" id="3.40.1190.20">
    <property type="match status" value="1"/>
</dbReference>
<comment type="caution">
    <text evidence="2">The sequence shown here is derived from an EMBL/GenBank/DDBJ whole genome shotgun (WGS) entry which is preliminary data.</text>
</comment>
<gene>
    <name evidence="2" type="ORF">B7O98_04290</name>
</gene>
<evidence type="ECO:0000313" key="3">
    <source>
        <dbReference type="Proteomes" id="UP000244093"/>
    </source>
</evidence>
<dbReference type="InterPro" id="IPR029056">
    <property type="entry name" value="Ribokinase-like"/>
</dbReference>